<dbReference type="Pfam" id="PF11563">
    <property type="entry name" value="Protoglobin"/>
    <property type="match status" value="1"/>
</dbReference>
<feature type="domain" description="Methyl-accepting transducer" evidence="4">
    <location>
        <begin position="222"/>
        <end position="451"/>
    </location>
</feature>
<dbReference type="Pfam" id="PF00015">
    <property type="entry name" value="MCPsignal"/>
    <property type="match status" value="1"/>
</dbReference>
<dbReference type="RefSeq" id="WP_088333919.1">
    <property type="nucleotide sequence ID" value="NZ_NBBJ01000003.1"/>
</dbReference>
<dbReference type="PROSITE" id="PS50111">
    <property type="entry name" value="CHEMOTAXIS_TRANSDUC_2"/>
    <property type="match status" value="1"/>
</dbReference>
<dbReference type="GO" id="GO:0007165">
    <property type="term" value="P:signal transduction"/>
    <property type="evidence" value="ECO:0007669"/>
    <property type="project" value="UniProtKB-KW"/>
</dbReference>
<dbReference type="InterPro" id="IPR009050">
    <property type="entry name" value="Globin-like_sf"/>
</dbReference>
<dbReference type="GO" id="GO:0019825">
    <property type="term" value="F:oxygen binding"/>
    <property type="evidence" value="ECO:0007669"/>
    <property type="project" value="InterPro"/>
</dbReference>
<dbReference type="PRINTS" id="PR00260">
    <property type="entry name" value="CHEMTRNSDUCR"/>
</dbReference>
<gene>
    <name evidence="5" type="primary">tar_2</name>
    <name evidence="5" type="ORF">SPMU_22380</name>
</gene>
<dbReference type="Gene3D" id="1.10.490.10">
    <property type="entry name" value="Globins"/>
    <property type="match status" value="1"/>
</dbReference>
<organism evidence="5 6">
    <name type="scientific">Sphingomonas mucosissima</name>
    <dbReference type="NCBI Taxonomy" id="370959"/>
    <lineage>
        <taxon>Bacteria</taxon>
        <taxon>Pseudomonadati</taxon>
        <taxon>Pseudomonadota</taxon>
        <taxon>Alphaproteobacteria</taxon>
        <taxon>Sphingomonadales</taxon>
        <taxon>Sphingomonadaceae</taxon>
        <taxon>Sphingomonas</taxon>
    </lineage>
</organism>
<dbReference type="SMART" id="SM00283">
    <property type="entry name" value="MA"/>
    <property type="match status" value="1"/>
</dbReference>
<evidence type="ECO:0000256" key="1">
    <source>
        <dbReference type="ARBA" id="ARBA00022500"/>
    </source>
</evidence>
<keyword evidence="1" id="KW-0145">Chemotaxis</keyword>
<keyword evidence="6" id="KW-1185">Reference proteome</keyword>
<dbReference type="EMBL" id="NBBJ01000003">
    <property type="protein sequence ID" value="OWK29816.1"/>
    <property type="molecule type" value="Genomic_DNA"/>
</dbReference>
<dbReference type="InterPro" id="IPR012292">
    <property type="entry name" value="Globin/Proto"/>
</dbReference>
<name>A0A245ZJB3_9SPHN</name>
<keyword evidence="3" id="KW-0807">Transducer</keyword>
<dbReference type="AlphaFoldDB" id="A0A245ZJB3"/>
<dbReference type="Proteomes" id="UP000197783">
    <property type="component" value="Unassembled WGS sequence"/>
</dbReference>
<dbReference type="InterPro" id="IPR044398">
    <property type="entry name" value="Globin-sensor_dom"/>
</dbReference>
<dbReference type="InterPro" id="IPR039379">
    <property type="entry name" value="Protoglobin_sensor_dom"/>
</dbReference>
<comment type="caution">
    <text evidence="5">The sequence shown here is derived from an EMBL/GenBank/DDBJ whole genome shotgun (WGS) entry which is preliminary data.</text>
</comment>
<evidence type="ECO:0000256" key="3">
    <source>
        <dbReference type="PROSITE-ProRule" id="PRU00284"/>
    </source>
</evidence>
<evidence type="ECO:0000256" key="2">
    <source>
        <dbReference type="ARBA" id="ARBA00029447"/>
    </source>
</evidence>
<dbReference type="GO" id="GO:0016020">
    <property type="term" value="C:membrane"/>
    <property type="evidence" value="ECO:0007669"/>
    <property type="project" value="InterPro"/>
</dbReference>
<dbReference type="InterPro" id="IPR004089">
    <property type="entry name" value="MCPsignal_dom"/>
</dbReference>
<dbReference type="PANTHER" id="PTHR43531:SF11">
    <property type="entry name" value="METHYL-ACCEPTING CHEMOTAXIS PROTEIN 3"/>
    <property type="match status" value="1"/>
</dbReference>
<evidence type="ECO:0000313" key="5">
    <source>
        <dbReference type="EMBL" id="OWK29816.1"/>
    </source>
</evidence>
<dbReference type="GO" id="GO:0020037">
    <property type="term" value="F:heme binding"/>
    <property type="evidence" value="ECO:0007669"/>
    <property type="project" value="InterPro"/>
</dbReference>
<dbReference type="GO" id="GO:0004888">
    <property type="term" value="F:transmembrane signaling receptor activity"/>
    <property type="evidence" value="ECO:0007669"/>
    <property type="project" value="InterPro"/>
</dbReference>
<dbReference type="GO" id="GO:0006935">
    <property type="term" value="P:chemotaxis"/>
    <property type="evidence" value="ECO:0007669"/>
    <property type="project" value="UniProtKB-KW"/>
</dbReference>
<protein>
    <submittedName>
        <fullName evidence="5">Methyl-accepting chemotaxis protein II</fullName>
    </submittedName>
</protein>
<dbReference type="PANTHER" id="PTHR43531">
    <property type="entry name" value="PROTEIN ICFG"/>
    <property type="match status" value="1"/>
</dbReference>
<proteinExistence type="inferred from homology"/>
<dbReference type="SUPFAM" id="SSF58104">
    <property type="entry name" value="Methyl-accepting chemotaxis protein (MCP) signaling domain"/>
    <property type="match status" value="1"/>
</dbReference>
<evidence type="ECO:0000313" key="6">
    <source>
        <dbReference type="Proteomes" id="UP000197783"/>
    </source>
</evidence>
<dbReference type="CDD" id="cd01068">
    <property type="entry name" value="globin_sensor"/>
    <property type="match status" value="1"/>
</dbReference>
<dbReference type="SUPFAM" id="SSF46458">
    <property type="entry name" value="Globin-like"/>
    <property type="match status" value="1"/>
</dbReference>
<comment type="similarity">
    <text evidence="2">Belongs to the methyl-accepting chemotaxis (MCP) protein family.</text>
</comment>
<dbReference type="Gene3D" id="1.10.287.950">
    <property type="entry name" value="Methyl-accepting chemotaxis protein"/>
    <property type="match status" value="1"/>
</dbReference>
<dbReference type="InterPro" id="IPR051310">
    <property type="entry name" value="MCP_chemotaxis"/>
</dbReference>
<sequence length="498" mass="52813">MSDSLVSRLEFMEFDAAQRAALRGTQPVIRATISKALDRFYSRAQRTPDTANFFSSSAHMAKAKAAQEKHWTHLAAAQFDNDYFQSTRRIGASHARIGLEPRWYVGSYALVIEELVAGVARRTPWWRRLISVWRPAATYAATNALVKAALLDMELSLSVYFEEAQSSREAAVAQLDTALAALAAGDLTRQLHGMPSSFTTLEDSYNDALGKIRQMIVAVTDGAGRIDAGVHEIAQASEDLARRTEGNAASLEQTSAAMMQMDDRLKNGSQASRATVVRADKAIATVSSGRSIADDAMQAMTRVAHSAKGIDSVIEGLDKIAFQTRVLAMNAAVEAGRAGEAGRGFAVVADLVSALAMRAEEEAGRARDQLTSTQTDIGAAVEMVQRVDGALANISEDVSEVHVLLGAMNSDNTAQSAAIGEISAAVGTMDRSTQQNAAMVEETSAAARNLAQEVVQLSDLARAFRTEAGGTGGQKAAPPASGHRFALVAPAEADALAA</sequence>
<evidence type="ECO:0000259" key="4">
    <source>
        <dbReference type="PROSITE" id="PS50111"/>
    </source>
</evidence>
<accession>A0A245ZJB3</accession>
<dbReference type="InterPro" id="IPR004090">
    <property type="entry name" value="Chemotax_Me-accpt_rcpt"/>
</dbReference>
<dbReference type="OrthoDB" id="5292010at2"/>
<reference evidence="5 6" key="1">
    <citation type="submission" date="2017-03" db="EMBL/GenBank/DDBJ databases">
        <title>Genome sequence of Sphingomonas mucosissima DSM 17494.</title>
        <authorList>
            <person name="Poehlein A."/>
            <person name="Wuebbeler J.H."/>
            <person name="Steinbuechel A."/>
            <person name="Daniel R."/>
        </authorList>
    </citation>
    <scope>NUCLEOTIDE SEQUENCE [LARGE SCALE GENOMIC DNA]</scope>
    <source>
        <strain evidence="5 6">DSM 17494</strain>
    </source>
</reference>